<evidence type="ECO:0000313" key="1">
    <source>
        <dbReference type="EMBL" id="TBN53529.1"/>
    </source>
</evidence>
<reference evidence="1 2" key="1">
    <citation type="submission" date="2019-02" db="EMBL/GenBank/DDBJ databases">
        <title>Hansschlegelia quercus sp. nov., a novel methylotrophic bacterium from buds of oak (Quercus robur L.).</title>
        <authorList>
            <person name="Agafonova N.V."/>
            <person name="Kaparullina E.N."/>
            <person name="Grouzdev D.S."/>
            <person name="Doronina N.V."/>
        </authorList>
    </citation>
    <scope>NUCLEOTIDE SEQUENCE [LARGE SCALE GENOMIC DNA]</scope>
    <source>
        <strain evidence="1 2">Dub</strain>
    </source>
</reference>
<dbReference type="AlphaFoldDB" id="A0A4Q9GH88"/>
<organism evidence="1 2">
    <name type="scientific">Hansschlegelia quercus</name>
    <dbReference type="NCBI Taxonomy" id="2528245"/>
    <lineage>
        <taxon>Bacteria</taxon>
        <taxon>Pseudomonadati</taxon>
        <taxon>Pseudomonadota</taxon>
        <taxon>Alphaproteobacteria</taxon>
        <taxon>Hyphomicrobiales</taxon>
        <taxon>Methylopilaceae</taxon>
        <taxon>Hansschlegelia</taxon>
    </lineage>
</organism>
<evidence type="ECO:0000313" key="2">
    <source>
        <dbReference type="Proteomes" id="UP000291613"/>
    </source>
</evidence>
<evidence type="ECO:0008006" key="3">
    <source>
        <dbReference type="Google" id="ProtNLM"/>
    </source>
</evidence>
<comment type="caution">
    <text evidence="1">The sequence shown here is derived from an EMBL/GenBank/DDBJ whole genome shotgun (WGS) entry which is preliminary data.</text>
</comment>
<proteinExistence type="predicted"/>
<sequence>MAVPGLTEKVVSDPSSGIALYGYDPVAYFVDSKATPGRRDIEAEWNGAAWRFESEANRAAFLSAPDVYAPRFGGYDPEAVANGAAAAGHPLLFRVSGDRLYLFRTSEARDSFANDAAAEAAWPKLEAKLTD</sequence>
<dbReference type="OrthoDB" id="344729at2"/>
<gene>
    <name evidence="1" type="ORF">EYR15_09670</name>
</gene>
<protein>
    <recommendedName>
        <fullName evidence="3">YHS domain-containing protein</fullName>
    </recommendedName>
</protein>
<name>A0A4Q9GH88_9HYPH</name>
<dbReference type="NCBIfam" id="NF041384">
    <property type="entry name" value="YHS_seleno_dom"/>
    <property type="match status" value="1"/>
</dbReference>
<dbReference type="EMBL" id="SIUB01000004">
    <property type="protein sequence ID" value="TBN53529.1"/>
    <property type="molecule type" value="Genomic_DNA"/>
</dbReference>
<accession>A0A4Q9GH88</accession>
<keyword evidence="2" id="KW-1185">Reference proteome</keyword>
<dbReference type="Proteomes" id="UP000291613">
    <property type="component" value="Unassembled WGS sequence"/>
</dbReference>